<dbReference type="STRING" id="63057.A0A2P5AM28"/>
<reference evidence="11" key="1">
    <citation type="submission" date="2016-06" db="EMBL/GenBank/DDBJ databases">
        <title>Parallel loss of symbiosis genes in relatives of nitrogen-fixing non-legume Parasponia.</title>
        <authorList>
            <person name="Van Velzen R."/>
            <person name="Holmer R."/>
            <person name="Bu F."/>
            <person name="Rutten L."/>
            <person name="Van Zeijl A."/>
            <person name="Liu W."/>
            <person name="Santuari L."/>
            <person name="Cao Q."/>
            <person name="Sharma T."/>
            <person name="Shen D."/>
            <person name="Roswanjaya Y."/>
            <person name="Wardhani T."/>
            <person name="Kalhor M.S."/>
            <person name="Jansen J."/>
            <person name="Van den Hoogen J."/>
            <person name="Gungor B."/>
            <person name="Hartog M."/>
            <person name="Hontelez J."/>
            <person name="Verver J."/>
            <person name="Yang W.-C."/>
            <person name="Schijlen E."/>
            <person name="Repin R."/>
            <person name="Schilthuizen M."/>
            <person name="Schranz E."/>
            <person name="Heidstra R."/>
            <person name="Miyata K."/>
            <person name="Fedorova E."/>
            <person name="Kohlen W."/>
            <person name="Bisseling T."/>
            <person name="Smit S."/>
            <person name="Geurts R."/>
        </authorList>
    </citation>
    <scope>NUCLEOTIDE SEQUENCE [LARGE SCALE GENOMIC DNA]</scope>
    <source>
        <strain evidence="11">cv. RG33-2</strain>
    </source>
</reference>
<keyword evidence="11" id="KW-1185">Reference proteome</keyword>
<comment type="caution">
    <text evidence="10">The sequence shown here is derived from an EMBL/GenBank/DDBJ whole genome shotgun (WGS) entry which is preliminary data.</text>
</comment>
<feature type="region of interest" description="Disordered" evidence="8">
    <location>
        <begin position="58"/>
        <end position="85"/>
    </location>
</feature>
<keyword evidence="3" id="KW-0813">Transport</keyword>
<feature type="region of interest" description="Disordered" evidence="8">
    <location>
        <begin position="119"/>
        <end position="141"/>
    </location>
</feature>
<keyword evidence="5" id="KW-0029">Amino-acid transport</keyword>
<dbReference type="OrthoDB" id="770444at2759"/>
<evidence type="ECO:0000256" key="8">
    <source>
        <dbReference type="SAM" id="MobiDB-lite"/>
    </source>
</evidence>
<dbReference type="PANTHER" id="PTHR33228">
    <property type="entry name" value="PROTEIN GLUTAMINE DUMPER 4-RELATED"/>
    <property type="match status" value="1"/>
</dbReference>
<dbReference type="GO" id="GO:0016020">
    <property type="term" value="C:membrane"/>
    <property type="evidence" value="ECO:0007669"/>
    <property type="project" value="UniProtKB-SubCell"/>
</dbReference>
<dbReference type="FunCoup" id="A0A2P5AM28">
    <property type="interactions" value="1"/>
</dbReference>
<evidence type="ECO:0000313" key="10">
    <source>
        <dbReference type="EMBL" id="PON37582.1"/>
    </source>
</evidence>
<dbReference type="EMBL" id="JXTC01000783">
    <property type="protein sequence ID" value="PON37582.1"/>
    <property type="molecule type" value="Genomic_DNA"/>
</dbReference>
<comment type="subcellular location">
    <subcellularLocation>
        <location evidence="1">Membrane</location>
        <topology evidence="1">Single-pass membrane protein</topology>
    </subcellularLocation>
</comment>
<evidence type="ECO:0000256" key="9">
    <source>
        <dbReference type="SAM" id="Phobius"/>
    </source>
</evidence>
<feature type="transmembrane region" description="Helical" evidence="9">
    <location>
        <begin position="29"/>
        <end position="52"/>
    </location>
</feature>
<evidence type="ECO:0000256" key="4">
    <source>
        <dbReference type="ARBA" id="ARBA00022692"/>
    </source>
</evidence>
<keyword evidence="4 9" id="KW-0812">Transmembrane</keyword>
<dbReference type="Proteomes" id="UP000237000">
    <property type="component" value="Unassembled WGS sequence"/>
</dbReference>
<feature type="compositionally biased region" description="Basic and acidic residues" evidence="8">
    <location>
        <begin position="127"/>
        <end position="141"/>
    </location>
</feature>
<dbReference type="PANTHER" id="PTHR33228:SF76">
    <property type="entry name" value="PROTEIN GLUTAMINE DUMPER 7"/>
    <property type="match status" value="1"/>
</dbReference>
<dbReference type="GO" id="GO:0006865">
    <property type="term" value="P:amino acid transport"/>
    <property type="evidence" value="ECO:0007669"/>
    <property type="project" value="UniProtKB-KW"/>
</dbReference>
<evidence type="ECO:0000256" key="2">
    <source>
        <dbReference type="ARBA" id="ARBA00009977"/>
    </source>
</evidence>
<protein>
    <recommendedName>
        <fullName evidence="12">Protein GLUTAMINE DUMPER</fullName>
    </recommendedName>
</protein>
<comment type="similarity">
    <text evidence="2">Belongs to the GLUTAMINE DUMPER 1 (TC 9.B.60) family.</text>
</comment>
<evidence type="ECO:0008006" key="12">
    <source>
        <dbReference type="Google" id="ProtNLM"/>
    </source>
</evidence>
<evidence type="ECO:0000256" key="3">
    <source>
        <dbReference type="ARBA" id="ARBA00022448"/>
    </source>
</evidence>
<evidence type="ECO:0000256" key="6">
    <source>
        <dbReference type="ARBA" id="ARBA00022989"/>
    </source>
</evidence>
<name>A0A2P5AM28_TREOI</name>
<keyword evidence="6 9" id="KW-1133">Transmembrane helix</keyword>
<dbReference type="AlphaFoldDB" id="A0A2P5AM28"/>
<dbReference type="InParanoid" id="A0A2P5AM28"/>
<evidence type="ECO:0000313" key="11">
    <source>
        <dbReference type="Proteomes" id="UP000237000"/>
    </source>
</evidence>
<evidence type="ECO:0000256" key="5">
    <source>
        <dbReference type="ARBA" id="ARBA00022970"/>
    </source>
</evidence>
<keyword evidence="7 9" id="KW-0472">Membrane</keyword>
<dbReference type="GO" id="GO:0080143">
    <property type="term" value="P:regulation of amino acid export"/>
    <property type="evidence" value="ECO:0007669"/>
    <property type="project" value="InterPro"/>
</dbReference>
<evidence type="ECO:0000256" key="7">
    <source>
        <dbReference type="ARBA" id="ARBA00023136"/>
    </source>
</evidence>
<dbReference type="InterPro" id="IPR040359">
    <property type="entry name" value="GDU"/>
</dbReference>
<evidence type="ECO:0000256" key="1">
    <source>
        <dbReference type="ARBA" id="ARBA00004167"/>
    </source>
</evidence>
<gene>
    <name evidence="10" type="ORF">TorRG33x02_347060</name>
</gene>
<organism evidence="10 11">
    <name type="scientific">Trema orientale</name>
    <name type="common">Charcoal tree</name>
    <name type="synonym">Celtis orientalis</name>
    <dbReference type="NCBI Taxonomy" id="63057"/>
    <lineage>
        <taxon>Eukaryota</taxon>
        <taxon>Viridiplantae</taxon>
        <taxon>Streptophyta</taxon>
        <taxon>Embryophyta</taxon>
        <taxon>Tracheophyta</taxon>
        <taxon>Spermatophyta</taxon>
        <taxon>Magnoliopsida</taxon>
        <taxon>eudicotyledons</taxon>
        <taxon>Gunneridae</taxon>
        <taxon>Pentapetalae</taxon>
        <taxon>rosids</taxon>
        <taxon>fabids</taxon>
        <taxon>Rosales</taxon>
        <taxon>Cannabaceae</taxon>
        <taxon>Trema</taxon>
    </lineage>
</organism>
<accession>A0A2P5AM28</accession>
<sequence length="141" mass="15386">MRDLKVGQHETTSSGTKTTTNVWKSPTPYLFGSLALMLLLISVALVLLICSYRKRYSSHEGRTDHDHQNDQDDKPTKAVDHDDGPKIVVIMAGDDRPTYLAKPAVVALPQACSCSCSSTSTSTATTNDHDDHEIITKPTSD</sequence>
<proteinExistence type="inferred from homology"/>